<dbReference type="EMBL" id="FOLE01000002">
    <property type="protein sequence ID" value="SFB98478.1"/>
    <property type="molecule type" value="Genomic_DNA"/>
</dbReference>
<dbReference type="RefSeq" id="WP_091508401.1">
    <property type="nucleotide sequence ID" value="NZ_FOLE01000002.1"/>
</dbReference>
<sequence>MKICHIITTLGIGGAEKLLLYLAKEQSLSHEIHIIYLKNYDGLVDKFPKNVRIYHIPNDWKAFYKIRRIIKNINPHVLHSHLGHADWFSWVSTIGLPVKKIATIHSTGFKWNKTDLLISLFYRIFLYTIAKKAILVCVSSTVANFVKSNFGLPDSRIYIIPNGVPDIIPRTKAEQQQIRRSINIADDDFIIIFVGRLQYPKSVHTLVDAMSLITDNKLKCILVGDGNLRNELELQVEKLLLSDRVFFLGKQDQPDAYIDIANVLVLPSVFEGQPLVLLEAFRAGLPVITTELDTLKEVVTERYNGLFFEPENPQELAASILEFVENPLLREQMSINARNTFVEKYDIKKYVTRLEEIYESK</sequence>
<dbReference type="SUPFAM" id="SSF53756">
    <property type="entry name" value="UDP-Glycosyltransferase/glycogen phosphorylase"/>
    <property type="match status" value="1"/>
</dbReference>
<reference evidence="3 4" key="1">
    <citation type="submission" date="2016-10" db="EMBL/GenBank/DDBJ databases">
        <authorList>
            <person name="de Groot N.N."/>
        </authorList>
    </citation>
    <scope>NUCLEOTIDE SEQUENCE [LARGE SCALE GENOMIC DNA]</scope>
    <source>
        <strain evidence="3 4">DSM 6793</strain>
    </source>
</reference>
<proteinExistence type="predicted"/>
<dbReference type="InterPro" id="IPR001296">
    <property type="entry name" value="Glyco_trans_1"/>
</dbReference>
<dbReference type="Proteomes" id="UP000199514">
    <property type="component" value="Unassembled WGS sequence"/>
</dbReference>
<evidence type="ECO:0000313" key="3">
    <source>
        <dbReference type="EMBL" id="SFB98478.1"/>
    </source>
</evidence>
<dbReference type="InterPro" id="IPR028098">
    <property type="entry name" value="Glyco_trans_4-like_N"/>
</dbReference>
<dbReference type="Gene3D" id="3.40.50.2000">
    <property type="entry name" value="Glycogen Phosphorylase B"/>
    <property type="match status" value="2"/>
</dbReference>
<evidence type="ECO:0000259" key="1">
    <source>
        <dbReference type="Pfam" id="PF00534"/>
    </source>
</evidence>
<dbReference type="CDD" id="cd03801">
    <property type="entry name" value="GT4_PimA-like"/>
    <property type="match status" value="1"/>
</dbReference>
<dbReference type="STRING" id="927664.SAMN05421780_102179"/>
<keyword evidence="3" id="KW-0808">Transferase</keyword>
<keyword evidence="4" id="KW-1185">Reference proteome</keyword>
<feature type="domain" description="Glycosyl transferase family 1" evidence="1">
    <location>
        <begin position="175"/>
        <end position="339"/>
    </location>
</feature>
<gene>
    <name evidence="3" type="ORF">SAMN05421780_102179</name>
</gene>
<evidence type="ECO:0000313" key="4">
    <source>
        <dbReference type="Proteomes" id="UP000199514"/>
    </source>
</evidence>
<dbReference type="AlphaFoldDB" id="A0A1I1FLE1"/>
<protein>
    <submittedName>
        <fullName evidence="3">Glycosyltransferase involved in cell wall bisynthesis</fullName>
    </submittedName>
</protein>
<dbReference type="Pfam" id="PF00534">
    <property type="entry name" value="Glycos_transf_1"/>
    <property type="match status" value="1"/>
</dbReference>
<organism evidence="3 4">
    <name type="scientific">Flexibacter flexilis DSM 6793</name>
    <dbReference type="NCBI Taxonomy" id="927664"/>
    <lineage>
        <taxon>Bacteria</taxon>
        <taxon>Pseudomonadati</taxon>
        <taxon>Bacteroidota</taxon>
        <taxon>Cytophagia</taxon>
        <taxon>Cytophagales</taxon>
        <taxon>Flexibacteraceae</taxon>
        <taxon>Flexibacter</taxon>
    </lineage>
</organism>
<name>A0A1I1FLE1_9BACT</name>
<dbReference type="PANTHER" id="PTHR12526">
    <property type="entry name" value="GLYCOSYLTRANSFERASE"/>
    <property type="match status" value="1"/>
</dbReference>
<evidence type="ECO:0000259" key="2">
    <source>
        <dbReference type="Pfam" id="PF13439"/>
    </source>
</evidence>
<feature type="domain" description="Glycosyltransferase subfamily 4-like N-terminal" evidence="2">
    <location>
        <begin position="12"/>
        <end position="164"/>
    </location>
</feature>
<dbReference type="GO" id="GO:0016757">
    <property type="term" value="F:glycosyltransferase activity"/>
    <property type="evidence" value="ECO:0007669"/>
    <property type="project" value="InterPro"/>
</dbReference>
<dbReference type="Pfam" id="PF13439">
    <property type="entry name" value="Glyco_transf_4"/>
    <property type="match status" value="1"/>
</dbReference>
<accession>A0A1I1FLE1</accession>
<dbReference type="OrthoDB" id="9811239at2"/>